<gene>
    <name evidence="1" type="ORF">DR999_PMT08928</name>
</gene>
<sequence>MRPKVIFTQVQFTAENYWCKYHNQMHKQLTKELNKTPSSNDVLFVFQTSTSFNLTTSVTQNFTLRNCLGTARKEGKICRKYCRLFTNCVLPQNIFNIPSCAPVSSLKK</sequence>
<protein>
    <submittedName>
        <fullName evidence="1">Homeobox protein Hox-A1</fullName>
    </submittedName>
</protein>
<reference evidence="1 2" key="2">
    <citation type="submission" date="2019-04" db="EMBL/GenBank/DDBJ databases">
        <title>The genome sequence of big-headed turtle.</title>
        <authorList>
            <person name="Gong S."/>
        </authorList>
    </citation>
    <scope>NUCLEOTIDE SEQUENCE [LARGE SCALE GENOMIC DNA]</scope>
    <source>
        <strain evidence="1">DO16091913</strain>
        <tissue evidence="1">Muscle</tissue>
    </source>
</reference>
<keyword evidence="1" id="KW-0371">Homeobox</keyword>
<dbReference type="AlphaFoldDB" id="A0A4D9EDW5"/>
<organism evidence="1 2">
    <name type="scientific">Platysternon megacephalum</name>
    <name type="common">big-headed turtle</name>
    <dbReference type="NCBI Taxonomy" id="55544"/>
    <lineage>
        <taxon>Eukaryota</taxon>
        <taxon>Metazoa</taxon>
        <taxon>Chordata</taxon>
        <taxon>Craniata</taxon>
        <taxon>Vertebrata</taxon>
        <taxon>Euteleostomi</taxon>
        <taxon>Archelosauria</taxon>
        <taxon>Testudinata</taxon>
        <taxon>Testudines</taxon>
        <taxon>Cryptodira</taxon>
        <taxon>Durocryptodira</taxon>
        <taxon>Testudinoidea</taxon>
        <taxon>Platysternidae</taxon>
        <taxon>Platysternon</taxon>
    </lineage>
</organism>
<accession>A0A4D9EDW5</accession>
<evidence type="ECO:0000313" key="2">
    <source>
        <dbReference type="Proteomes" id="UP000297703"/>
    </source>
</evidence>
<name>A0A4D9EDW5_9SAUR</name>
<dbReference type="GO" id="GO:0003677">
    <property type="term" value="F:DNA binding"/>
    <property type="evidence" value="ECO:0007669"/>
    <property type="project" value="UniProtKB-KW"/>
</dbReference>
<keyword evidence="1" id="KW-0238">DNA-binding</keyword>
<proteinExistence type="predicted"/>
<dbReference type="Proteomes" id="UP000297703">
    <property type="component" value="Unassembled WGS sequence"/>
</dbReference>
<comment type="caution">
    <text evidence="1">The sequence shown here is derived from an EMBL/GenBank/DDBJ whole genome shotgun (WGS) entry which is preliminary data.</text>
</comment>
<dbReference type="EMBL" id="QXTE01000071">
    <property type="protein sequence ID" value="TFK08256.1"/>
    <property type="molecule type" value="Genomic_DNA"/>
</dbReference>
<keyword evidence="2" id="KW-1185">Reference proteome</keyword>
<reference evidence="1 2" key="1">
    <citation type="submission" date="2019-04" db="EMBL/GenBank/DDBJ databases">
        <title>Draft genome of the big-headed turtle Platysternon megacephalum.</title>
        <authorList>
            <person name="Gong S."/>
        </authorList>
    </citation>
    <scope>NUCLEOTIDE SEQUENCE [LARGE SCALE GENOMIC DNA]</scope>
    <source>
        <strain evidence="1">DO16091913</strain>
        <tissue evidence="1">Muscle</tissue>
    </source>
</reference>
<evidence type="ECO:0000313" key="1">
    <source>
        <dbReference type="EMBL" id="TFK08256.1"/>
    </source>
</evidence>